<evidence type="ECO:0000313" key="1">
    <source>
        <dbReference type="EMBL" id="KKN30544.1"/>
    </source>
</evidence>
<evidence type="ECO:0008006" key="2">
    <source>
        <dbReference type="Google" id="ProtNLM"/>
    </source>
</evidence>
<accession>A0A0F9PK12</accession>
<dbReference type="EMBL" id="LAZR01002398">
    <property type="protein sequence ID" value="KKN30544.1"/>
    <property type="molecule type" value="Genomic_DNA"/>
</dbReference>
<name>A0A0F9PK12_9ZZZZ</name>
<dbReference type="AlphaFoldDB" id="A0A0F9PK12"/>
<protein>
    <recommendedName>
        <fullName evidence="2">MalT-like TPR region domain-containing protein</fullName>
    </recommendedName>
</protein>
<proteinExistence type="predicted"/>
<comment type="caution">
    <text evidence="1">The sequence shown here is derived from an EMBL/GenBank/DDBJ whole genome shotgun (WGS) entry which is preliminary data.</text>
</comment>
<reference evidence="1" key="1">
    <citation type="journal article" date="2015" name="Nature">
        <title>Complex archaea that bridge the gap between prokaryotes and eukaryotes.</title>
        <authorList>
            <person name="Spang A."/>
            <person name="Saw J.H."/>
            <person name="Jorgensen S.L."/>
            <person name="Zaremba-Niedzwiedzka K."/>
            <person name="Martijn J."/>
            <person name="Lind A.E."/>
            <person name="van Eijk R."/>
            <person name="Schleper C."/>
            <person name="Guy L."/>
            <person name="Ettema T.J."/>
        </authorList>
    </citation>
    <scope>NUCLEOTIDE SEQUENCE</scope>
</reference>
<organism evidence="1">
    <name type="scientific">marine sediment metagenome</name>
    <dbReference type="NCBI Taxonomy" id="412755"/>
    <lineage>
        <taxon>unclassified sequences</taxon>
        <taxon>metagenomes</taxon>
        <taxon>ecological metagenomes</taxon>
    </lineage>
</organism>
<sequence>MVSILFNIGDIKSKKGDFAQALNDLLKAKNIMLKFEIKNMKLFNRIEKAINIVKRNISRA</sequence>
<gene>
    <name evidence="1" type="ORF">LCGC14_0832920</name>
</gene>